<dbReference type="Gene3D" id="3.30.1360.20">
    <property type="entry name" value="Transcriptional coactivator/pterin dehydratase"/>
    <property type="match status" value="1"/>
</dbReference>
<dbReference type="HAMAP" id="MF_00434">
    <property type="entry name" value="Pterin_4_alpha"/>
    <property type="match status" value="1"/>
</dbReference>
<dbReference type="EC" id="4.2.1.96" evidence="4"/>
<evidence type="ECO:0000256" key="1">
    <source>
        <dbReference type="ARBA" id="ARBA00001554"/>
    </source>
</evidence>
<dbReference type="Pfam" id="PF01329">
    <property type="entry name" value="Pterin_4a"/>
    <property type="match status" value="1"/>
</dbReference>
<dbReference type="InterPro" id="IPR036428">
    <property type="entry name" value="PCD_sf"/>
</dbReference>
<evidence type="ECO:0000256" key="4">
    <source>
        <dbReference type="HAMAP-Rule" id="MF_00434"/>
    </source>
</evidence>
<comment type="similarity">
    <text evidence="2 4">Belongs to the pterin-4-alpha-carbinolamine dehydratase family.</text>
</comment>
<proteinExistence type="inferred from homology"/>
<dbReference type="NCBIfam" id="NF002018">
    <property type="entry name" value="PRK00823.1-3"/>
    <property type="match status" value="1"/>
</dbReference>
<dbReference type="CDD" id="cd00914">
    <property type="entry name" value="PCD_DCoH_subfamily_b"/>
    <property type="match status" value="1"/>
</dbReference>
<keyword evidence="3 4" id="KW-0456">Lyase</keyword>
<organism evidence="5 6">
    <name type="scientific">Devosia algicola</name>
    <dbReference type="NCBI Taxonomy" id="3026418"/>
    <lineage>
        <taxon>Bacteria</taxon>
        <taxon>Pseudomonadati</taxon>
        <taxon>Pseudomonadota</taxon>
        <taxon>Alphaproteobacteria</taxon>
        <taxon>Hyphomicrobiales</taxon>
        <taxon>Devosiaceae</taxon>
        <taxon>Devosia</taxon>
    </lineage>
</organism>
<gene>
    <name evidence="5" type="ORF">PSQ19_13260</name>
</gene>
<dbReference type="PANTHER" id="PTHR12599">
    <property type="entry name" value="PTERIN-4-ALPHA-CARBINOLAMINE DEHYDRATASE"/>
    <property type="match status" value="1"/>
</dbReference>
<reference evidence="5 6" key="1">
    <citation type="submission" date="2023-02" db="EMBL/GenBank/DDBJ databases">
        <title>Devosia algicola sp. nov., isolated from the phycosphere of marine algae.</title>
        <authorList>
            <person name="Kim J.M."/>
            <person name="Lee J.K."/>
            <person name="Choi B.J."/>
            <person name="Bayburt H."/>
            <person name="Jeon C.O."/>
        </authorList>
    </citation>
    <scope>NUCLEOTIDE SEQUENCE [LARGE SCALE GENOMIC DNA]</scope>
    <source>
        <strain evidence="5 6">G20-9</strain>
    </source>
</reference>
<evidence type="ECO:0000256" key="2">
    <source>
        <dbReference type="ARBA" id="ARBA00006472"/>
    </source>
</evidence>
<protein>
    <recommendedName>
        <fullName evidence="4">Putative pterin-4-alpha-carbinolamine dehydratase</fullName>
        <shortName evidence="4">PHS</shortName>
        <ecNumber evidence="4">4.2.1.96</ecNumber>
    </recommendedName>
    <alternativeName>
        <fullName evidence="4">4-alpha-hydroxy-tetrahydropterin dehydratase</fullName>
    </alternativeName>
    <alternativeName>
        <fullName evidence="4">Pterin carbinolamine dehydratase</fullName>
        <shortName evidence="4">PCD</shortName>
    </alternativeName>
</protein>
<dbReference type="EMBL" id="CP118246">
    <property type="protein sequence ID" value="WDR01709.1"/>
    <property type="molecule type" value="Genomic_DNA"/>
</dbReference>
<keyword evidence="6" id="KW-1185">Reference proteome</keyword>
<dbReference type="NCBIfam" id="NF002017">
    <property type="entry name" value="PRK00823.1-2"/>
    <property type="match status" value="1"/>
</dbReference>
<evidence type="ECO:0000313" key="6">
    <source>
        <dbReference type="Proteomes" id="UP001220530"/>
    </source>
</evidence>
<comment type="catalytic activity">
    <reaction evidence="1 4">
        <text>(4aS,6R)-4a-hydroxy-L-erythro-5,6,7,8-tetrahydrobiopterin = (6R)-L-erythro-6,7-dihydrobiopterin + H2O</text>
        <dbReference type="Rhea" id="RHEA:11920"/>
        <dbReference type="ChEBI" id="CHEBI:15377"/>
        <dbReference type="ChEBI" id="CHEBI:15642"/>
        <dbReference type="ChEBI" id="CHEBI:43120"/>
        <dbReference type="EC" id="4.2.1.96"/>
    </reaction>
</comment>
<accession>A0ABY7YK88</accession>
<dbReference type="PANTHER" id="PTHR12599:SF0">
    <property type="entry name" value="PTERIN-4-ALPHA-CARBINOLAMINE DEHYDRATASE"/>
    <property type="match status" value="1"/>
</dbReference>
<dbReference type="InterPro" id="IPR001533">
    <property type="entry name" value="Pterin_deHydtase"/>
</dbReference>
<dbReference type="GO" id="GO:0008124">
    <property type="term" value="F:4-alpha-hydroxytetrahydrobiopterin dehydratase activity"/>
    <property type="evidence" value="ECO:0007669"/>
    <property type="project" value="UniProtKB-EC"/>
</dbReference>
<sequence length="96" mass="10612">MAETLTDKQRDKALAALNGWVYDESANSISHVFKFKDFSEAFGFMSRIALAAEAANHHPDWSNSFNKVTIILTSHDAGGLTQKDMALAKIIDEILI</sequence>
<dbReference type="Proteomes" id="UP001220530">
    <property type="component" value="Chromosome"/>
</dbReference>
<evidence type="ECO:0000313" key="5">
    <source>
        <dbReference type="EMBL" id="WDR01709.1"/>
    </source>
</evidence>
<name>A0ABY7YK88_9HYPH</name>
<dbReference type="RefSeq" id="WP_282218119.1">
    <property type="nucleotide sequence ID" value="NZ_CP118246.1"/>
</dbReference>
<evidence type="ECO:0000256" key="3">
    <source>
        <dbReference type="ARBA" id="ARBA00023239"/>
    </source>
</evidence>
<dbReference type="SUPFAM" id="SSF55248">
    <property type="entry name" value="PCD-like"/>
    <property type="match status" value="1"/>
</dbReference>